<dbReference type="PANTHER" id="PTHR32125:SF4">
    <property type="entry name" value="2-C-METHYL-D-ERYTHRITOL 4-PHOSPHATE CYTIDYLYLTRANSFERASE, CHLOROPLASTIC"/>
    <property type="match status" value="1"/>
</dbReference>
<name>A0A1H8XZS8_9FIRM</name>
<organism evidence="8 9">
    <name type="scientific">Propionispora vibrioides</name>
    <dbReference type="NCBI Taxonomy" id="112903"/>
    <lineage>
        <taxon>Bacteria</taxon>
        <taxon>Bacillati</taxon>
        <taxon>Bacillota</taxon>
        <taxon>Negativicutes</taxon>
        <taxon>Selenomonadales</taxon>
        <taxon>Sporomusaceae</taxon>
        <taxon>Propionispora</taxon>
    </lineage>
</organism>
<accession>A0A1H8XZS8</accession>
<comment type="function">
    <text evidence="7">Catalyzes the formation of 4-diphosphocytidyl-2-C-methyl-D-erythritol from CTP and 2-C-methyl-D-erythritol 4-phosphate (MEP).</text>
</comment>
<feature type="site" description="Transition state stabilizer" evidence="7">
    <location>
        <position position="21"/>
    </location>
</feature>
<dbReference type="EMBL" id="FODY01000033">
    <property type="protein sequence ID" value="SEP44798.1"/>
    <property type="molecule type" value="Genomic_DNA"/>
</dbReference>
<dbReference type="Gene3D" id="3.90.550.10">
    <property type="entry name" value="Spore Coat Polysaccharide Biosynthesis Protein SpsA, Chain A"/>
    <property type="match status" value="1"/>
</dbReference>
<comment type="pathway">
    <text evidence="2 7">Isoprenoid biosynthesis; isopentenyl diphosphate biosynthesis via DXP pathway; isopentenyl diphosphate from 1-deoxy-D-xylulose 5-phosphate: step 2/6.</text>
</comment>
<evidence type="ECO:0000256" key="7">
    <source>
        <dbReference type="HAMAP-Rule" id="MF_00108"/>
    </source>
</evidence>
<keyword evidence="4 7" id="KW-0808">Transferase</keyword>
<dbReference type="HAMAP" id="MF_00108">
    <property type="entry name" value="IspD"/>
    <property type="match status" value="1"/>
</dbReference>
<feature type="site" description="Positions MEP for the nucleophilic attack" evidence="7">
    <location>
        <position position="153"/>
    </location>
</feature>
<dbReference type="CDD" id="cd02516">
    <property type="entry name" value="CDP-ME_synthetase"/>
    <property type="match status" value="1"/>
</dbReference>
<evidence type="ECO:0000256" key="5">
    <source>
        <dbReference type="ARBA" id="ARBA00022695"/>
    </source>
</evidence>
<keyword evidence="5 7" id="KW-0548">Nucleotidyltransferase</keyword>
<protein>
    <recommendedName>
        <fullName evidence="7">2-C-methyl-D-erythritol 4-phosphate cytidylyltransferase</fullName>
        <ecNumber evidence="7">2.7.7.60</ecNumber>
    </recommendedName>
    <alternativeName>
        <fullName evidence="7">4-diphosphocytidyl-2C-methyl-D-erythritol synthase</fullName>
    </alternativeName>
    <alternativeName>
        <fullName evidence="7">MEP cytidylyltransferase</fullName>
        <shortName evidence="7">MCT</shortName>
    </alternativeName>
</protein>
<evidence type="ECO:0000256" key="6">
    <source>
        <dbReference type="ARBA" id="ARBA00023229"/>
    </source>
</evidence>
<dbReference type="PROSITE" id="PS01295">
    <property type="entry name" value="ISPD"/>
    <property type="match status" value="1"/>
</dbReference>
<dbReference type="GO" id="GO:0019288">
    <property type="term" value="P:isopentenyl diphosphate biosynthetic process, methylerythritol 4-phosphate pathway"/>
    <property type="evidence" value="ECO:0007669"/>
    <property type="project" value="UniProtKB-UniRule"/>
</dbReference>
<dbReference type="FunFam" id="3.90.550.10:FF:000003">
    <property type="entry name" value="2-C-methyl-D-erythritol 4-phosphate cytidylyltransferase"/>
    <property type="match status" value="1"/>
</dbReference>
<dbReference type="InterPro" id="IPR001228">
    <property type="entry name" value="IspD"/>
</dbReference>
<evidence type="ECO:0000313" key="8">
    <source>
        <dbReference type="EMBL" id="SEP44798.1"/>
    </source>
</evidence>
<sequence length="249" mass="27378">MVTVILPAAGQGKRMNHVTNKVFIPLLNRPVLIHSVLAFSACPEVDNLVIAAARSEIAFVEKMLSGVAGIKPWKVVAGGSERQYSIANALAVIPDTVEVILVHDAARPLIKPRMISQMIAAAREFKAAGLAVPLKDTVKKVDEDCFVTETPARRSMWIMQTPQAFDAAILRQAYIHAAQDGFLGTDDASLVERLGIRVKLVEGSYSNVKITTPEDIIIAEALMKKRYGYEMLRFGVDYEENRVVEGNFK</sequence>
<dbReference type="InterPro" id="IPR018294">
    <property type="entry name" value="ISPD_synthase_CS"/>
</dbReference>
<dbReference type="InterPro" id="IPR034683">
    <property type="entry name" value="IspD/TarI"/>
</dbReference>
<dbReference type="GO" id="GO:0050518">
    <property type="term" value="F:2-C-methyl-D-erythritol 4-phosphate cytidylyltransferase activity"/>
    <property type="evidence" value="ECO:0007669"/>
    <property type="project" value="UniProtKB-UniRule"/>
</dbReference>
<dbReference type="InterPro" id="IPR050088">
    <property type="entry name" value="IspD/TarI_cytidylyltransf_bact"/>
</dbReference>
<dbReference type="OrthoDB" id="9806837at2"/>
<reference evidence="8 9" key="1">
    <citation type="submission" date="2016-10" db="EMBL/GenBank/DDBJ databases">
        <authorList>
            <person name="de Groot N.N."/>
        </authorList>
    </citation>
    <scope>NUCLEOTIDE SEQUENCE [LARGE SCALE GENOMIC DNA]</scope>
    <source>
        <strain evidence="8 9">DSM 13305</strain>
    </source>
</reference>
<evidence type="ECO:0000256" key="4">
    <source>
        <dbReference type="ARBA" id="ARBA00022679"/>
    </source>
</evidence>
<comment type="catalytic activity">
    <reaction evidence="1 7">
        <text>2-C-methyl-D-erythritol 4-phosphate + CTP + H(+) = 4-CDP-2-C-methyl-D-erythritol + diphosphate</text>
        <dbReference type="Rhea" id="RHEA:13429"/>
        <dbReference type="ChEBI" id="CHEBI:15378"/>
        <dbReference type="ChEBI" id="CHEBI:33019"/>
        <dbReference type="ChEBI" id="CHEBI:37563"/>
        <dbReference type="ChEBI" id="CHEBI:57823"/>
        <dbReference type="ChEBI" id="CHEBI:58262"/>
        <dbReference type="EC" id="2.7.7.60"/>
    </reaction>
</comment>
<feature type="site" description="Transition state stabilizer" evidence="7">
    <location>
        <position position="14"/>
    </location>
</feature>
<dbReference type="InterPro" id="IPR029044">
    <property type="entry name" value="Nucleotide-diphossugar_trans"/>
</dbReference>
<dbReference type="RefSeq" id="WP_091751485.1">
    <property type="nucleotide sequence ID" value="NZ_FODY01000033.1"/>
</dbReference>
<dbReference type="UniPathway" id="UPA00056">
    <property type="reaction ID" value="UER00093"/>
</dbReference>
<dbReference type="Pfam" id="PF01128">
    <property type="entry name" value="IspD"/>
    <property type="match status" value="1"/>
</dbReference>
<evidence type="ECO:0000256" key="2">
    <source>
        <dbReference type="ARBA" id="ARBA00004787"/>
    </source>
</evidence>
<comment type="similarity">
    <text evidence="3 7">Belongs to the IspD/TarI cytidylyltransferase family. IspD subfamily.</text>
</comment>
<evidence type="ECO:0000256" key="1">
    <source>
        <dbReference type="ARBA" id="ARBA00001282"/>
    </source>
</evidence>
<dbReference type="Proteomes" id="UP000198847">
    <property type="component" value="Unassembled WGS sequence"/>
</dbReference>
<dbReference type="STRING" id="112903.SAMN04490178_13319"/>
<proteinExistence type="inferred from homology"/>
<dbReference type="AlphaFoldDB" id="A0A1H8XZS8"/>
<dbReference type="SUPFAM" id="SSF53448">
    <property type="entry name" value="Nucleotide-diphospho-sugar transferases"/>
    <property type="match status" value="1"/>
</dbReference>
<keyword evidence="9" id="KW-1185">Reference proteome</keyword>
<evidence type="ECO:0000256" key="3">
    <source>
        <dbReference type="ARBA" id="ARBA00009789"/>
    </source>
</evidence>
<dbReference type="NCBIfam" id="TIGR00453">
    <property type="entry name" value="ispD"/>
    <property type="match status" value="1"/>
</dbReference>
<feature type="site" description="Positions MEP for the nucleophilic attack" evidence="7">
    <location>
        <position position="209"/>
    </location>
</feature>
<evidence type="ECO:0000313" key="9">
    <source>
        <dbReference type="Proteomes" id="UP000198847"/>
    </source>
</evidence>
<keyword evidence="6 7" id="KW-0414">Isoprene biosynthesis</keyword>
<gene>
    <name evidence="7" type="primary">ispD</name>
    <name evidence="8" type="ORF">SAMN04490178_13319</name>
</gene>
<dbReference type="PANTHER" id="PTHR32125">
    <property type="entry name" value="2-C-METHYL-D-ERYTHRITOL 4-PHOSPHATE CYTIDYLYLTRANSFERASE, CHLOROPLASTIC"/>
    <property type="match status" value="1"/>
</dbReference>
<dbReference type="EC" id="2.7.7.60" evidence="7"/>